<dbReference type="EMBL" id="JAMFLZ010000010">
    <property type="protein sequence ID" value="MCL6296641.1"/>
    <property type="molecule type" value="Genomic_DNA"/>
</dbReference>
<sequence length="240" mass="25800">MKKTAYLIILLCCGYYYSAAQVGIGTTTPDASSILDVESTDKGILIPRLTTVQINAITNPANGLIVFNTDLNEFHFNCGTTATPDWVKTSHSMSVKYSNTDTTTNVNPNTTAINLPILGSLEWNDNTSLYTANTVANTITVTQDGRYKITVNVSLLAAAATARLTPEMWIEINGTQQGAYGSTGYIRNNGGHRESSLHITEVLNLTANDIISVSIVRTGANGSVNLRSAGTSNIYIEKIK</sequence>
<evidence type="ECO:0000313" key="3">
    <source>
        <dbReference type="Proteomes" id="UP001165381"/>
    </source>
</evidence>
<keyword evidence="3" id="KW-1185">Reference proteome</keyword>
<protein>
    <recommendedName>
        <fullName evidence="4">C1q domain-containing protein</fullName>
    </recommendedName>
</protein>
<gene>
    <name evidence="2" type="ORF">M3P09_16660</name>
</gene>
<dbReference type="InterPro" id="IPR008983">
    <property type="entry name" value="Tumour_necrosis_fac-like_dom"/>
</dbReference>
<reference evidence="2" key="1">
    <citation type="submission" date="2022-05" db="EMBL/GenBank/DDBJ databases">
        <authorList>
            <person name="Park J.-S."/>
        </authorList>
    </citation>
    <scope>NUCLEOTIDE SEQUENCE</scope>
    <source>
        <strain evidence="2">2012CJ34-3</strain>
    </source>
</reference>
<feature type="signal peptide" evidence="1">
    <location>
        <begin position="1"/>
        <end position="22"/>
    </location>
</feature>
<keyword evidence="1" id="KW-0732">Signal</keyword>
<dbReference type="Gene3D" id="2.60.120.40">
    <property type="match status" value="1"/>
</dbReference>
<feature type="chain" id="PRO_5046820297" description="C1q domain-containing protein" evidence="1">
    <location>
        <begin position="23"/>
        <end position="240"/>
    </location>
</feature>
<dbReference type="Proteomes" id="UP001165381">
    <property type="component" value="Unassembled WGS sequence"/>
</dbReference>
<comment type="caution">
    <text evidence="2">The sequence shown here is derived from an EMBL/GenBank/DDBJ whole genome shotgun (WGS) entry which is preliminary data.</text>
</comment>
<dbReference type="RefSeq" id="WP_249973982.1">
    <property type="nucleotide sequence ID" value="NZ_JAMFLZ010000010.1"/>
</dbReference>
<organism evidence="2 3">
    <name type="scientific">Jejuia spongiicola</name>
    <dbReference type="NCBI Taxonomy" id="2942207"/>
    <lineage>
        <taxon>Bacteria</taxon>
        <taxon>Pseudomonadati</taxon>
        <taxon>Bacteroidota</taxon>
        <taxon>Flavobacteriia</taxon>
        <taxon>Flavobacteriales</taxon>
        <taxon>Flavobacteriaceae</taxon>
        <taxon>Jejuia</taxon>
    </lineage>
</organism>
<evidence type="ECO:0008006" key="4">
    <source>
        <dbReference type="Google" id="ProtNLM"/>
    </source>
</evidence>
<evidence type="ECO:0000313" key="2">
    <source>
        <dbReference type="EMBL" id="MCL6296641.1"/>
    </source>
</evidence>
<evidence type="ECO:0000256" key="1">
    <source>
        <dbReference type="SAM" id="SignalP"/>
    </source>
</evidence>
<accession>A0ABT0QI17</accession>
<name>A0ABT0QI17_9FLAO</name>
<proteinExistence type="predicted"/>